<dbReference type="InterPro" id="IPR006091">
    <property type="entry name" value="Acyl-CoA_Oxase/DH_mid-dom"/>
</dbReference>
<evidence type="ECO:0000256" key="2">
    <source>
        <dbReference type="ARBA" id="ARBA00009347"/>
    </source>
</evidence>
<dbReference type="Proteomes" id="UP000836597">
    <property type="component" value="Chromosome"/>
</dbReference>
<reference evidence="10" key="2">
    <citation type="submission" date="2020-01" db="EMBL/GenBank/DDBJ databases">
        <authorList>
            <person name="Hornung B."/>
        </authorList>
    </citation>
    <scope>NUCLEOTIDE SEQUENCE</scope>
    <source>
        <strain evidence="10">PacBioINE</strain>
    </source>
</reference>
<feature type="domain" description="Acyl-CoA dehydrogenase/oxidase C-terminal" evidence="7">
    <location>
        <begin position="227"/>
        <end position="375"/>
    </location>
</feature>
<proteinExistence type="inferred from homology"/>
<dbReference type="Pfam" id="PF02770">
    <property type="entry name" value="Acyl-CoA_dh_M"/>
    <property type="match status" value="1"/>
</dbReference>
<dbReference type="RefSeq" id="WP_240984845.1">
    <property type="nucleotide sequence ID" value="NZ_CDGJ01000095.1"/>
</dbReference>
<dbReference type="PANTHER" id="PTHR43884">
    <property type="entry name" value="ACYL-COA DEHYDROGENASE"/>
    <property type="match status" value="1"/>
</dbReference>
<keyword evidence="3 6" id="KW-0285">Flavoprotein</keyword>
<evidence type="ECO:0000259" key="7">
    <source>
        <dbReference type="Pfam" id="PF00441"/>
    </source>
</evidence>
<dbReference type="Pfam" id="PF00441">
    <property type="entry name" value="Acyl-CoA_dh_1"/>
    <property type="match status" value="1"/>
</dbReference>
<dbReference type="FunFam" id="1.10.540.10:FF:000009">
    <property type="entry name" value="Probable acyl-CoA dehydrogenase"/>
    <property type="match status" value="1"/>
</dbReference>
<evidence type="ECO:0000259" key="9">
    <source>
        <dbReference type="Pfam" id="PF02771"/>
    </source>
</evidence>
<gene>
    <name evidence="10" type="ORF">DEACI_1946</name>
    <name evidence="11" type="ORF">DEACI_3278</name>
</gene>
<reference evidence="11" key="1">
    <citation type="submission" date="2014-11" db="EMBL/GenBank/DDBJ databases">
        <authorList>
            <person name="Hornung B.V."/>
        </authorList>
    </citation>
    <scope>NUCLEOTIDE SEQUENCE</scope>
    <source>
        <strain evidence="11">INE</strain>
    </source>
</reference>
<dbReference type="FunFam" id="2.40.110.10:FF:000002">
    <property type="entry name" value="Acyl-CoA dehydrogenase fadE12"/>
    <property type="match status" value="1"/>
</dbReference>
<dbReference type="FunFam" id="1.20.140.10:FF:000001">
    <property type="entry name" value="Acyl-CoA dehydrogenase"/>
    <property type="match status" value="1"/>
</dbReference>
<evidence type="ECO:0000256" key="3">
    <source>
        <dbReference type="ARBA" id="ARBA00022630"/>
    </source>
</evidence>
<dbReference type="PROSITE" id="PS00072">
    <property type="entry name" value="ACYL_COA_DH_1"/>
    <property type="match status" value="1"/>
</dbReference>
<dbReference type="InterPro" id="IPR037069">
    <property type="entry name" value="AcylCoA_DH/ox_N_sf"/>
</dbReference>
<dbReference type="EMBL" id="LR746496">
    <property type="protein sequence ID" value="CAA7601292.1"/>
    <property type="molecule type" value="Genomic_DNA"/>
</dbReference>
<dbReference type="InterPro" id="IPR009100">
    <property type="entry name" value="AcylCoA_DH/oxidase_NM_dom_sf"/>
</dbReference>
<dbReference type="PROSITE" id="PS00073">
    <property type="entry name" value="ACYL_COA_DH_2"/>
    <property type="match status" value="1"/>
</dbReference>
<feature type="domain" description="Acyl-CoA oxidase/dehydrogenase middle" evidence="8">
    <location>
        <begin position="119"/>
        <end position="215"/>
    </location>
</feature>
<evidence type="ECO:0000313" key="10">
    <source>
        <dbReference type="EMBL" id="CAA7601292.1"/>
    </source>
</evidence>
<dbReference type="Pfam" id="PF02771">
    <property type="entry name" value="Acyl-CoA_dh_N"/>
    <property type="match status" value="1"/>
</dbReference>
<evidence type="ECO:0000313" key="11">
    <source>
        <dbReference type="EMBL" id="CEJ08798.1"/>
    </source>
</evidence>
<dbReference type="KEGG" id="aacx:DEACI_1946"/>
<dbReference type="Proteomes" id="UP001071230">
    <property type="component" value="Unassembled WGS sequence"/>
</dbReference>
<dbReference type="AlphaFoldDB" id="A0A8S0WFR7"/>
<evidence type="ECO:0000313" key="12">
    <source>
        <dbReference type="Proteomes" id="UP001071230"/>
    </source>
</evidence>
<accession>A0A8S0WFR7</accession>
<dbReference type="InterPro" id="IPR006089">
    <property type="entry name" value="Acyl-CoA_DH_CS"/>
</dbReference>
<dbReference type="EMBL" id="CDGJ01000095">
    <property type="protein sequence ID" value="CEJ08798.1"/>
    <property type="molecule type" value="Genomic_DNA"/>
</dbReference>
<dbReference type="SUPFAM" id="SSF56645">
    <property type="entry name" value="Acyl-CoA dehydrogenase NM domain-like"/>
    <property type="match status" value="1"/>
</dbReference>
<evidence type="ECO:0000256" key="5">
    <source>
        <dbReference type="ARBA" id="ARBA00023002"/>
    </source>
</evidence>
<keyword evidence="5 6" id="KW-0560">Oxidoreductase</keyword>
<dbReference type="GO" id="GO:0003995">
    <property type="term" value="F:acyl-CoA dehydrogenase activity"/>
    <property type="evidence" value="ECO:0007669"/>
    <property type="project" value="InterPro"/>
</dbReference>
<feature type="domain" description="Acyl-CoA dehydrogenase/oxidase N-terminal" evidence="9">
    <location>
        <begin position="6"/>
        <end position="115"/>
    </location>
</feature>
<dbReference type="GO" id="GO:0050660">
    <property type="term" value="F:flavin adenine dinucleotide binding"/>
    <property type="evidence" value="ECO:0007669"/>
    <property type="project" value="InterPro"/>
</dbReference>
<name>A0A8S0WFR7_9FIRM</name>
<evidence type="ECO:0000256" key="6">
    <source>
        <dbReference type="RuleBase" id="RU362125"/>
    </source>
</evidence>
<dbReference type="InterPro" id="IPR046373">
    <property type="entry name" value="Acyl-CoA_Oxase/DH_mid-dom_sf"/>
</dbReference>
<dbReference type="Gene3D" id="2.40.110.10">
    <property type="entry name" value="Butyryl-CoA Dehydrogenase, subunit A, domain 2"/>
    <property type="match status" value="1"/>
</dbReference>
<dbReference type="PANTHER" id="PTHR43884:SF12">
    <property type="entry name" value="ISOVALERYL-COA DEHYDROGENASE, MITOCHONDRIAL-RELATED"/>
    <property type="match status" value="1"/>
</dbReference>
<comment type="similarity">
    <text evidence="2 6">Belongs to the acyl-CoA dehydrogenase family.</text>
</comment>
<comment type="cofactor">
    <cofactor evidence="1 6">
        <name>FAD</name>
        <dbReference type="ChEBI" id="CHEBI:57692"/>
    </cofactor>
</comment>
<protein>
    <submittedName>
        <fullName evidence="10">Acyl-CoA dehydrogenase/oxidase C-terminal</fullName>
        <ecNumber evidence="10">1.3.99.3</ecNumber>
    </submittedName>
    <submittedName>
        <fullName evidence="11">Long-chain specific acyl-CoA dehydrogenase, mitochondrial</fullName>
    </submittedName>
</protein>
<dbReference type="EC" id="1.3.99.3" evidence="10"/>
<evidence type="ECO:0000256" key="4">
    <source>
        <dbReference type="ARBA" id="ARBA00022827"/>
    </source>
</evidence>
<evidence type="ECO:0000256" key="1">
    <source>
        <dbReference type="ARBA" id="ARBA00001974"/>
    </source>
</evidence>
<dbReference type="InterPro" id="IPR036250">
    <property type="entry name" value="AcylCo_DH-like_C"/>
</dbReference>
<dbReference type="InterPro" id="IPR009075">
    <property type="entry name" value="AcylCo_DH/oxidase_C"/>
</dbReference>
<keyword evidence="12" id="KW-1185">Reference proteome</keyword>
<organism evidence="10">
    <name type="scientific">Acididesulfobacillus acetoxydans</name>
    <dbReference type="NCBI Taxonomy" id="1561005"/>
    <lineage>
        <taxon>Bacteria</taxon>
        <taxon>Bacillati</taxon>
        <taxon>Bacillota</taxon>
        <taxon>Clostridia</taxon>
        <taxon>Eubacteriales</taxon>
        <taxon>Peptococcaceae</taxon>
        <taxon>Acididesulfobacillus</taxon>
    </lineage>
</organism>
<sequence length="377" mass="41841">MTLYGEEHELFRRSFRKFVAKELVPQVEKWEEEGEMPRSVWRRLGEQGYLCPWLEEKYGGGGADFLYSVIINEELSAAGIGIAVGLHSDIIAPYIDTYGSEAQKARWLPGCATGETVLAIAMTEPGAGSDLQGIKTTAVREGEEYILNGSKTFISNGFSADAVVVVARTDPAVPASKGLSLIVVEQGTPGFAKGRKLKKLGLHSQDTAELFFDNCRVPAANRLGAEGSGFTYLMEKLQQERLVSALVSQSLARRMLTDTIDYVKRREAFGQPIGKFQHNAFKIAEMATEVELGQVFMEHLIADHMDGKEIVSEVSMAKYWIGEMANRVAYQCLQLHGGYGYMEEYPIARFYRDVRAHTVYAGTSEIMKLIIARRLGL</sequence>
<dbReference type="Gene3D" id="1.10.540.10">
    <property type="entry name" value="Acyl-CoA dehydrogenase/oxidase, N-terminal domain"/>
    <property type="match status" value="1"/>
</dbReference>
<dbReference type="SUPFAM" id="SSF47203">
    <property type="entry name" value="Acyl-CoA dehydrogenase C-terminal domain-like"/>
    <property type="match status" value="1"/>
</dbReference>
<evidence type="ECO:0000259" key="8">
    <source>
        <dbReference type="Pfam" id="PF02770"/>
    </source>
</evidence>
<dbReference type="Gene3D" id="1.20.140.10">
    <property type="entry name" value="Butyryl-CoA Dehydrogenase, subunit A, domain 3"/>
    <property type="match status" value="1"/>
</dbReference>
<keyword evidence="4 6" id="KW-0274">FAD</keyword>
<dbReference type="InterPro" id="IPR013786">
    <property type="entry name" value="AcylCoA_DH/ox_N"/>
</dbReference>